<sequence>MTQHNMEGAVMNAQNNTGDNTAQDEQECRNHPCGELSPTRELYKKLGHIGRLTHLWAAQQRERTGPRRIDTTRGQGRILAALKLKDGIATRELAYVLGIRVPSLNEALSKLENAGYIVREPDPRDRRVQLITLTDSGRALTGQLGEGEPESDNIFEVLTEQERTNLSDYLDRLIVRMHEDLPDLEADRQEWEKAARERMGDDAFEAWAAQAQERGGFGALAGFGPLGGFGPGFGPQGFGPRGFGGPGVGRGRKRRRHGGPKSRGERGEFPKGFEGKHHRRPSPWASWMMW</sequence>
<feature type="compositionally biased region" description="Gly residues" evidence="4">
    <location>
        <begin position="237"/>
        <end position="249"/>
    </location>
</feature>
<evidence type="ECO:0000313" key="7">
    <source>
        <dbReference type="Proteomes" id="UP000017174"/>
    </source>
</evidence>
<dbReference type="InterPro" id="IPR000835">
    <property type="entry name" value="HTH_MarR-typ"/>
</dbReference>
<dbReference type="AlphaFoldDB" id="U7V4C7"/>
<dbReference type="SMART" id="SM00347">
    <property type="entry name" value="HTH_MARR"/>
    <property type="match status" value="1"/>
</dbReference>
<dbReference type="PANTHER" id="PTHR33164">
    <property type="entry name" value="TRANSCRIPTIONAL REGULATOR, MARR FAMILY"/>
    <property type="match status" value="1"/>
</dbReference>
<evidence type="ECO:0000256" key="4">
    <source>
        <dbReference type="SAM" id="MobiDB-lite"/>
    </source>
</evidence>
<feature type="domain" description="HTH marR-type" evidence="5">
    <location>
        <begin position="39"/>
        <end position="175"/>
    </location>
</feature>
<dbReference type="PANTHER" id="PTHR33164:SF43">
    <property type="entry name" value="HTH-TYPE TRANSCRIPTIONAL REPRESSOR YETL"/>
    <property type="match status" value="1"/>
</dbReference>
<evidence type="ECO:0000256" key="3">
    <source>
        <dbReference type="ARBA" id="ARBA00023163"/>
    </source>
</evidence>
<comment type="caution">
    <text evidence="6">The sequence shown here is derived from an EMBL/GenBank/DDBJ whole genome shotgun (WGS) entry which is preliminary data.</text>
</comment>
<dbReference type="GO" id="GO:0006950">
    <property type="term" value="P:response to stress"/>
    <property type="evidence" value="ECO:0007669"/>
    <property type="project" value="TreeGrafter"/>
</dbReference>
<keyword evidence="3" id="KW-0804">Transcription</keyword>
<dbReference type="HOGENOM" id="CLU_959362_0_0_11"/>
<feature type="compositionally biased region" description="Basic and acidic residues" evidence="4">
    <location>
        <begin position="262"/>
        <end position="275"/>
    </location>
</feature>
<dbReference type="PROSITE" id="PS01117">
    <property type="entry name" value="HTH_MARR_1"/>
    <property type="match status" value="1"/>
</dbReference>
<dbReference type="GO" id="GO:0003700">
    <property type="term" value="F:DNA-binding transcription factor activity"/>
    <property type="evidence" value="ECO:0007669"/>
    <property type="project" value="InterPro"/>
</dbReference>
<dbReference type="Gene3D" id="1.10.10.10">
    <property type="entry name" value="Winged helix-like DNA-binding domain superfamily/Winged helix DNA-binding domain"/>
    <property type="match status" value="1"/>
</dbReference>
<dbReference type="GO" id="GO:0003677">
    <property type="term" value="F:DNA binding"/>
    <property type="evidence" value="ECO:0007669"/>
    <property type="project" value="UniProtKB-KW"/>
</dbReference>
<feature type="compositionally biased region" description="Polar residues" evidence="4">
    <location>
        <begin position="12"/>
        <end position="23"/>
    </location>
</feature>
<dbReference type="PROSITE" id="PS50995">
    <property type="entry name" value="HTH_MARR_2"/>
    <property type="match status" value="1"/>
</dbReference>
<evidence type="ECO:0000256" key="1">
    <source>
        <dbReference type="ARBA" id="ARBA00023015"/>
    </source>
</evidence>
<dbReference type="Pfam" id="PF12802">
    <property type="entry name" value="MarR_2"/>
    <property type="match status" value="1"/>
</dbReference>
<dbReference type="InterPro" id="IPR023187">
    <property type="entry name" value="Tscrpt_reg_MarR-type_CS"/>
</dbReference>
<keyword evidence="1" id="KW-0805">Transcription regulation</keyword>
<dbReference type="InterPro" id="IPR011991">
    <property type="entry name" value="ArsR-like_HTH"/>
</dbReference>
<organism evidence="6 7">
    <name type="scientific">Rothia aeria F0184</name>
    <dbReference type="NCBI Taxonomy" id="888019"/>
    <lineage>
        <taxon>Bacteria</taxon>
        <taxon>Bacillati</taxon>
        <taxon>Actinomycetota</taxon>
        <taxon>Actinomycetes</taxon>
        <taxon>Micrococcales</taxon>
        <taxon>Micrococcaceae</taxon>
        <taxon>Rothia</taxon>
    </lineage>
</organism>
<feature type="region of interest" description="Disordered" evidence="4">
    <location>
        <begin position="237"/>
        <end position="290"/>
    </location>
</feature>
<dbReference type="SUPFAM" id="SSF46785">
    <property type="entry name" value="Winged helix' DNA-binding domain"/>
    <property type="match status" value="1"/>
</dbReference>
<proteinExistence type="predicted"/>
<evidence type="ECO:0000259" key="5">
    <source>
        <dbReference type="PROSITE" id="PS50995"/>
    </source>
</evidence>
<name>U7V4C7_9MICC</name>
<accession>U7V4C7</accession>
<protein>
    <submittedName>
        <fullName evidence="6">Transcriptional regulator, MarR family</fullName>
    </submittedName>
</protein>
<gene>
    <name evidence="6" type="ORF">HMPREF0742_01058</name>
</gene>
<dbReference type="PATRIC" id="fig|888019.4.peg.902"/>
<dbReference type="Proteomes" id="UP000017174">
    <property type="component" value="Unassembled WGS sequence"/>
</dbReference>
<feature type="region of interest" description="Disordered" evidence="4">
    <location>
        <begin position="1"/>
        <end position="36"/>
    </location>
</feature>
<feature type="compositionally biased region" description="Basic residues" evidence="4">
    <location>
        <begin position="250"/>
        <end position="260"/>
    </location>
</feature>
<dbReference type="InterPro" id="IPR039422">
    <property type="entry name" value="MarR/SlyA-like"/>
</dbReference>
<dbReference type="InterPro" id="IPR036388">
    <property type="entry name" value="WH-like_DNA-bd_sf"/>
</dbReference>
<keyword evidence="2" id="KW-0238">DNA-binding</keyword>
<dbReference type="CDD" id="cd00090">
    <property type="entry name" value="HTH_ARSR"/>
    <property type="match status" value="1"/>
</dbReference>
<dbReference type="EMBL" id="AXZG01000035">
    <property type="protein sequence ID" value="ERT66405.1"/>
    <property type="molecule type" value="Genomic_DNA"/>
</dbReference>
<dbReference type="PRINTS" id="PR00598">
    <property type="entry name" value="HTHMARR"/>
</dbReference>
<evidence type="ECO:0000256" key="2">
    <source>
        <dbReference type="ARBA" id="ARBA00023125"/>
    </source>
</evidence>
<evidence type="ECO:0000313" key="6">
    <source>
        <dbReference type="EMBL" id="ERT66405.1"/>
    </source>
</evidence>
<reference evidence="6 7" key="1">
    <citation type="submission" date="2013-08" db="EMBL/GenBank/DDBJ databases">
        <authorList>
            <person name="Weinstock G."/>
            <person name="Sodergren E."/>
            <person name="Wylie T."/>
            <person name="Fulton L."/>
            <person name="Fulton R."/>
            <person name="Fronick C."/>
            <person name="O'Laughlin M."/>
            <person name="Godfrey J."/>
            <person name="Miner T."/>
            <person name="Herter B."/>
            <person name="Appelbaum E."/>
            <person name="Cordes M."/>
            <person name="Lek S."/>
            <person name="Wollam A."/>
            <person name="Pepin K.H."/>
            <person name="Palsikar V.B."/>
            <person name="Mitreva M."/>
            <person name="Wilson R.K."/>
        </authorList>
    </citation>
    <scope>NUCLEOTIDE SEQUENCE [LARGE SCALE GENOMIC DNA]</scope>
    <source>
        <strain evidence="6 7">F0184</strain>
    </source>
</reference>
<dbReference type="InterPro" id="IPR036390">
    <property type="entry name" value="WH_DNA-bd_sf"/>
</dbReference>